<dbReference type="GO" id="GO:0042840">
    <property type="term" value="P:D-glucuronate catabolic process"/>
    <property type="evidence" value="ECO:0007669"/>
    <property type="project" value="TreeGrafter"/>
</dbReference>
<protein>
    <recommendedName>
        <fullName evidence="12">2-dehydro-3-deoxygluconokinase</fullName>
        <ecNumber evidence="11">2.7.1.45</ecNumber>
    </recommendedName>
    <alternativeName>
        <fullName evidence="13">2-keto-3-deoxygluconokinase</fullName>
    </alternativeName>
    <alternativeName>
        <fullName evidence="14">3-deoxy-2-oxo-D-gluconate kinase</fullName>
    </alternativeName>
    <alternativeName>
        <fullName evidence="8">KDG kinase</fullName>
    </alternativeName>
</protein>
<evidence type="ECO:0000259" key="15">
    <source>
        <dbReference type="Pfam" id="PF00294"/>
    </source>
</evidence>
<dbReference type="GO" id="GO:0006974">
    <property type="term" value="P:DNA damage response"/>
    <property type="evidence" value="ECO:0007669"/>
    <property type="project" value="TreeGrafter"/>
</dbReference>
<dbReference type="InterPro" id="IPR011611">
    <property type="entry name" value="PfkB_dom"/>
</dbReference>
<evidence type="ECO:0000256" key="8">
    <source>
        <dbReference type="ARBA" id="ARBA00044254"/>
    </source>
</evidence>
<reference evidence="16 17" key="1">
    <citation type="submission" date="2019-10" db="EMBL/GenBank/DDBJ databases">
        <title>Vibrio sp. nov., isolated from Coralline algae surface.</title>
        <authorList>
            <person name="Geng Y."/>
            <person name="Zhang X."/>
        </authorList>
    </citation>
    <scope>NUCLEOTIDE SEQUENCE [LARGE SCALE GENOMIC DNA]</scope>
    <source>
        <strain evidence="16 17">SM1977</strain>
    </source>
</reference>
<evidence type="ECO:0000256" key="3">
    <source>
        <dbReference type="ARBA" id="ARBA00022741"/>
    </source>
</evidence>
<sequence length="310" mass="34054">MHANRIAIIGECMVELQNTGDATYKQSFGGDTLNTALYLSRLTHSHQLTTSYATGLGKDPFSVAMLDSWQQENINTDLVHISDTKLPGLYSISTTPDGERTFQYWRNDAAARYWLLERPTETIIDSLSQNQLIYLSGVSLAILPTEALDKLFTVLTACKSKGCKIAFDNNYRPALWETKAQAQQAYNTMLKLTDIAFLTYDDEEMLYGDTSEQQAIDRTQALGVSEIVIKRGSQACFVITEDQRIEVAPKPVIGIVDTTAAGDSFSAGYLAKRLLGGTIEQSAQMGHTLAGTVICFPGAIIPSDKMPTLN</sequence>
<dbReference type="SUPFAM" id="SSF53613">
    <property type="entry name" value="Ribokinase-like"/>
    <property type="match status" value="1"/>
</dbReference>
<evidence type="ECO:0000256" key="14">
    <source>
        <dbReference type="ARBA" id="ARBA00080545"/>
    </source>
</evidence>
<evidence type="ECO:0000256" key="13">
    <source>
        <dbReference type="ARBA" id="ARBA00075711"/>
    </source>
</evidence>
<evidence type="ECO:0000256" key="9">
    <source>
        <dbReference type="ARBA" id="ARBA00050729"/>
    </source>
</evidence>
<dbReference type="GO" id="GO:0008673">
    <property type="term" value="F:2-dehydro-3-deoxygluconokinase activity"/>
    <property type="evidence" value="ECO:0007669"/>
    <property type="project" value="UniProtKB-EC"/>
</dbReference>
<comment type="function">
    <text evidence="10">Catalyzes the phosphorylation of 2-keto-3-deoxygluconate (KDG) to produce 2-keto-3-deoxy-6-phosphogluconate (KDPG).</text>
</comment>
<evidence type="ECO:0000256" key="2">
    <source>
        <dbReference type="ARBA" id="ARBA00022679"/>
    </source>
</evidence>
<dbReference type="InterPro" id="IPR029056">
    <property type="entry name" value="Ribokinase-like"/>
</dbReference>
<evidence type="ECO:0000256" key="4">
    <source>
        <dbReference type="ARBA" id="ARBA00022777"/>
    </source>
</evidence>
<evidence type="ECO:0000256" key="5">
    <source>
        <dbReference type="ARBA" id="ARBA00022840"/>
    </source>
</evidence>
<comment type="catalytic activity">
    <reaction evidence="9">
        <text>2-dehydro-3-deoxy-D-gluconate + ATP = 2-dehydro-3-deoxy-6-phospho-D-gluconate + ADP + H(+)</text>
        <dbReference type="Rhea" id="RHEA:14797"/>
        <dbReference type="ChEBI" id="CHEBI:15378"/>
        <dbReference type="ChEBI" id="CHEBI:30616"/>
        <dbReference type="ChEBI" id="CHEBI:57569"/>
        <dbReference type="ChEBI" id="CHEBI:57990"/>
        <dbReference type="ChEBI" id="CHEBI:456216"/>
        <dbReference type="EC" id="2.7.1.45"/>
    </reaction>
</comment>
<evidence type="ECO:0000256" key="1">
    <source>
        <dbReference type="ARBA" id="ARBA00010688"/>
    </source>
</evidence>
<proteinExistence type="inferred from homology"/>
<dbReference type="Pfam" id="PF00294">
    <property type="entry name" value="PfkB"/>
    <property type="match status" value="1"/>
</dbReference>
<evidence type="ECO:0000256" key="12">
    <source>
        <dbReference type="ARBA" id="ARBA00067931"/>
    </source>
</evidence>
<keyword evidence="5" id="KW-0067">ATP-binding</keyword>
<dbReference type="GO" id="GO:0005524">
    <property type="term" value="F:ATP binding"/>
    <property type="evidence" value="ECO:0007669"/>
    <property type="project" value="UniProtKB-KW"/>
</dbReference>
<dbReference type="PANTHER" id="PTHR43085:SF15">
    <property type="entry name" value="2-DEHYDRO-3-DEOXYGLUCONOKINASE"/>
    <property type="match status" value="1"/>
</dbReference>
<dbReference type="InterPro" id="IPR002173">
    <property type="entry name" value="Carboh/pur_kinase_PfkB_CS"/>
</dbReference>
<dbReference type="Proteomes" id="UP000348942">
    <property type="component" value="Chromosome 2"/>
</dbReference>
<keyword evidence="6" id="KW-0119">Carbohydrate metabolism</keyword>
<dbReference type="RefSeq" id="WP_153448866.1">
    <property type="nucleotide sequence ID" value="NZ_CP045700.1"/>
</dbReference>
<dbReference type="GO" id="GO:0005829">
    <property type="term" value="C:cytosol"/>
    <property type="evidence" value="ECO:0007669"/>
    <property type="project" value="TreeGrafter"/>
</dbReference>
<evidence type="ECO:0000256" key="11">
    <source>
        <dbReference type="ARBA" id="ARBA00066369"/>
    </source>
</evidence>
<comment type="pathway">
    <text evidence="7">Carbohydrate acid metabolism; 2-dehydro-3-deoxy-D-gluconate degradation; D-glyceraldehyde 3-phosphate and pyruvate from 2-dehydro-3-deoxy-D-gluconate: step 1/2.</text>
</comment>
<dbReference type="FunFam" id="3.40.1190.20:FF:000011">
    <property type="entry name" value="2-dehydro-3-deoxygluconokinase, putative"/>
    <property type="match status" value="1"/>
</dbReference>
<dbReference type="EC" id="2.7.1.45" evidence="11"/>
<dbReference type="InterPro" id="IPR050306">
    <property type="entry name" value="PfkB_Carbo_kinase"/>
</dbReference>
<evidence type="ECO:0000256" key="10">
    <source>
        <dbReference type="ARBA" id="ARBA00054997"/>
    </source>
</evidence>
<dbReference type="AlphaFoldDB" id="A0A5Q0TNZ0"/>
<keyword evidence="4 16" id="KW-0418">Kinase</keyword>
<keyword evidence="17" id="KW-1185">Reference proteome</keyword>
<accession>A0A5Q0TNZ0</accession>
<organism evidence="16 17">
    <name type="scientific">Vibrio algicola</name>
    <dbReference type="NCBI Taxonomy" id="2662262"/>
    <lineage>
        <taxon>Bacteria</taxon>
        <taxon>Pseudomonadati</taxon>
        <taxon>Pseudomonadota</taxon>
        <taxon>Gammaproteobacteria</taxon>
        <taxon>Vibrionales</taxon>
        <taxon>Vibrionaceae</taxon>
        <taxon>Vibrio</taxon>
    </lineage>
</organism>
<keyword evidence="2" id="KW-0808">Transferase</keyword>
<dbReference type="GO" id="GO:0019698">
    <property type="term" value="P:D-galacturonate catabolic process"/>
    <property type="evidence" value="ECO:0007669"/>
    <property type="project" value="TreeGrafter"/>
</dbReference>
<dbReference type="Gene3D" id="3.40.1190.20">
    <property type="match status" value="1"/>
</dbReference>
<evidence type="ECO:0000313" key="17">
    <source>
        <dbReference type="Proteomes" id="UP000348942"/>
    </source>
</evidence>
<evidence type="ECO:0000313" key="16">
    <source>
        <dbReference type="EMBL" id="QGA66777.1"/>
    </source>
</evidence>
<name>A0A5Q0TNZ0_9VIBR</name>
<gene>
    <name evidence="16" type="ORF">GFB47_15420</name>
</gene>
<evidence type="ECO:0000256" key="6">
    <source>
        <dbReference type="ARBA" id="ARBA00023277"/>
    </source>
</evidence>
<dbReference type="PANTHER" id="PTHR43085">
    <property type="entry name" value="HEXOKINASE FAMILY MEMBER"/>
    <property type="match status" value="1"/>
</dbReference>
<keyword evidence="3" id="KW-0547">Nucleotide-binding</keyword>
<dbReference type="CDD" id="cd01166">
    <property type="entry name" value="KdgK"/>
    <property type="match status" value="1"/>
</dbReference>
<evidence type="ECO:0000256" key="7">
    <source>
        <dbReference type="ARBA" id="ARBA00043951"/>
    </source>
</evidence>
<feature type="domain" description="Carbohydrate kinase PfkB" evidence="15">
    <location>
        <begin position="5"/>
        <end position="305"/>
    </location>
</feature>
<comment type="similarity">
    <text evidence="1">Belongs to the carbohydrate kinase PfkB family.</text>
</comment>
<dbReference type="PROSITE" id="PS00584">
    <property type="entry name" value="PFKB_KINASES_2"/>
    <property type="match status" value="1"/>
</dbReference>
<dbReference type="EMBL" id="CP045700">
    <property type="protein sequence ID" value="QGA66777.1"/>
    <property type="molecule type" value="Genomic_DNA"/>
</dbReference>